<evidence type="ECO:0000256" key="5">
    <source>
        <dbReference type="ARBA" id="ARBA00022968"/>
    </source>
</evidence>
<dbReference type="InterPro" id="IPR005331">
    <property type="entry name" value="Sulfotransferase"/>
</dbReference>
<keyword evidence="8" id="KW-0472">Membrane</keyword>
<dbReference type="InterPro" id="IPR013783">
    <property type="entry name" value="Ig-like_fold"/>
</dbReference>
<protein>
    <recommendedName>
        <fullName evidence="10">Wzt C-terminal domain-containing protein</fullName>
    </recommendedName>
</protein>
<name>A0ABQ5XPA8_9GAMM</name>
<dbReference type="Pfam" id="PF03567">
    <property type="entry name" value="Sulfotransfer_2"/>
    <property type="match status" value="1"/>
</dbReference>
<keyword evidence="9" id="KW-0325">Glycoprotein</keyword>
<dbReference type="PANTHER" id="PTHR12129:SF15">
    <property type="entry name" value="URONYL 2-SULFOTRANSFERASE"/>
    <property type="match status" value="1"/>
</dbReference>
<accession>A0ABQ5XPA8</accession>
<dbReference type="EMBL" id="BSOB01000017">
    <property type="protein sequence ID" value="GLQ93024.1"/>
    <property type="molecule type" value="Genomic_DNA"/>
</dbReference>
<dbReference type="CDD" id="cd10147">
    <property type="entry name" value="Wzt_C-like"/>
    <property type="match status" value="1"/>
</dbReference>
<keyword evidence="6" id="KW-1133">Transmembrane helix</keyword>
<evidence type="ECO:0000256" key="4">
    <source>
        <dbReference type="ARBA" id="ARBA00022692"/>
    </source>
</evidence>
<keyword evidence="5" id="KW-0735">Signal-anchor</keyword>
<evidence type="ECO:0000259" key="10">
    <source>
        <dbReference type="Pfam" id="PF14524"/>
    </source>
</evidence>
<sequence length="553" mass="61510">MQKLLHFHLPKTGGTTLRHHLINQLGEHKVTPALTGMRLADALIEWDQMEAISGHFLARHGDRLPPDRYSFTVLRDPLDRFLSDFYFSKIDNSRRPLDGRTHALDLDSYLDSLTDRERKGFPLQLEMLYPLGTNSQCTLTQDDKLSAALNVLELFSSIAIQDELEDFTCMLDANFHWPCRPTPRVNVTSYRLNLDDLSASQRKRLRLLLEPEVELYQRAKEIFKKQRRLLLSLAQGKVGANPVLESTESAKNQTIPSPKNLGDLRCVIKTVRVSGSISGDGRVMSGEQISISIAFEAKVTVASLNIGIAIKNDRGVLIFGTNSMLLGEVFSLTAGGYVATYRMLNRMPIGKYYLDAALIPTETHYEGCYNWIEQAASFDVYDVALTTFEGKILMDAQVELTPMSDSSSCSVAPYITANRFLRARARSNEPLSDFNSEIVAMCSPETVQGGSEALFPVRLNNKSNVTWPALGLQPVALSYRWYSSEGAVLIADGLRTQLPIDVEPGQSIAVVLHVKVPDAKGKLALTVSLVQEGVSWFMDRHPSSALVFNLAII</sequence>
<dbReference type="Gene3D" id="2.60.40.10">
    <property type="entry name" value="Immunoglobulins"/>
    <property type="match status" value="1"/>
</dbReference>
<evidence type="ECO:0000256" key="1">
    <source>
        <dbReference type="ARBA" id="ARBA00004323"/>
    </source>
</evidence>
<evidence type="ECO:0000256" key="2">
    <source>
        <dbReference type="ARBA" id="ARBA00010569"/>
    </source>
</evidence>
<reference evidence="12" key="1">
    <citation type="journal article" date="2019" name="Int. J. Syst. Evol. Microbiol.">
        <title>The Global Catalogue of Microorganisms (GCM) 10K type strain sequencing project: providing services to taxonomists for standard genome sequencing and annotation.</title>
        <authorList>
            <consortium name="The Broad Institute Genomics Platform"/>
            <consortium name="The Broad Institute Genome Sequencing Center for Infectious Disease"/>
            <person name="Wu L."/>
            <person name="Ma J."/>
        </authorList>
    </citation>
    <scope>NUCLEOTIDE SEQUENCE [LARGE SCALE GENOMIC DNA]</scope>
    <source>
        <strain evidence="12">NBRC 111980</strain>
    </source>
</reference>
<dbReference type="RefSeq" id="WP_284320754.1">
    <property type="nucleotide sequence ID" value="NZ_BSOB01000017.1"/>
</dbReference>
<evidence type="ECO:0000256" key="8">
    <source>
        <dbReference type="ARBA" id="ARBA00023136"/>
    </source>
</evidence>
<evidence type="ECO:0000256" key="9">
    <source>
        <dbReference type="ARBA" id="ARBA00023180"/>
    </source>
</evidence>
<proteinExistence type="inferred from homology"/>
<dbReference type="PANTHER" id="PTHR12129">
    <property type="entry name" value="HEPARAN SULFATE 2-O-SULFOTRANSFERASE"/>
    <property type="match status" value="1"/>
</dbReference>
<keyword evidence="4" id="KW-0812">Transmembrane</keyword>
<evidence type="ECO:0000256" key="7">
    <source>
        <dbReference type="ARBA" id="ARBA00023034"/>
    </source>
</evidence>
<dbReference type="Gene3D" id="3.40.50.300">
    <property type="entry name" value="P-loop containing nucleotide triphosphate hydrolases"/>
    <property type="match status" value="1"/>
</dbReference>
<dbReference type="Proteomes" id="UP001156670">
    <property type="component" value="Unassembled WGS sequence"/>
</dbReference>
<organism evidence="11 12">
    <name type="scientific">Dyella acidisoli</name>
    <dbReference type="NCBI Taxonomy" id="1867834"/>
    <lineage>
        <taxon>Bacteria</taxon>
        <taxon>Pseudomonadati</taxon>
        <taxon>Pseudomonadota</taxon>
        <taxon>Gammaproteobacteria</taxon>
        <taxon>Lysobacterales</taxon>
        <taxon>Rhodanobacteraceae</taxon>
        <taxon>Dyella</taxon>
    </lineage>
</organism>
<evidence type="ECO:0000256" key="3">
    <source>
        <dbReference type="ARBA" id="ARBA00022679"/>
    </source>
</evidence>
<dbReference type="Gene3D" id="2.70.50.60">
    <property type="entry name" value="abc- transporter (atp binding component) like domain"/>
    <property type="match status" value="1"/>
</dbReference>
<dbReference type="InterPro" id="IPR007734">
    <property type="entry name" value="Heparan_SO4_2-O-STrfase"/>
</dbReference>
<dbReference type="SUPFAM" id="SSF52540">
    <property type="entry name" value="P-loop containing nucleoside triphosphate hydrolases"/>
    <property type="match status" value="1"/>
</dbReference>
<comment type="subcellular location">
    <subcellularLocation>
        <location evidence="1">Golgi apparatus membrane</location>
        <topology evidence="1">Single-pass type II membrane protein</topology>
    </subcellularLocation>
</comment>
<dbReference type="InterPro" id="IPR027417">
    <property type="entry name" value="P-loop_NTPase"/>
</dbReference>
<feature type="domain" description="Wzt C-terminal" evidence="10">
    <location>
        <begin position="266"/>
        <end position="383"/>
    </location>
</feature>
<comment type="similarity">
    <text evidence="2">Belongs to the sulfotransferase 3 family.</text>
</comment>
<evidence type="ECO:0000313" key="11">
    <source>
        <dbReference type="EMBL" id="GLQ93024.1"/>
    </source>
</evidence>
<dbReference type="Pfam" id="PF14524">
    <property type="entry name" value="Wzt_C"/>
    <property type="match status" value="1"/>
</dbReference>
<dbReference type="InterPro" id="IPR029439">
    <property type="entry name" value="Wzt_C"/>
</dbReference>
<gene>
    <name evidence="11" type="ORF">GCM10007901_19750</name>
</gene>
<comment type="caution">
    <text evidence="11">The sequence shown here is derived from an EMBL/GenBank/DDBJ whole genome shotgun (WGS) entry which is preliminary data.</text>
</comment>
<evidence type="ECO:0000256" key="6">
    <source>
        <dbReference type="ARBA" id="ARBA00022989"/>
    </source>
</evidence>
<keyword evidence="12" id="KW-1185">Reference proteome</keyword>
<keyword evidence="7" id="KW-0333">Golgi apparatus</keyword>
<keyword evidence="3" id="KW-0808">Transferase</keyword>
<evidence type="ECO:0000313" key="12">
    <source>
        <dbReference type="Proteomes" id="UP001156670"/>
    </source>
</evidence>